<dbReference type="CTD" id="89885"/>
<dbReference type="GeneID" id="111813968"/>
<evidence type="ECO:0000313" key="12">
    <source>
        <dbReference type="RefSeq" id="XP_023562042.1"/>
    </source>
</evidence>
<gene>
    <name evidence="12" type="primary">Fate1</name>
</gene>
<evidence type="ECO:0000256" key="8">
    <source>
        <dbReference type="SAM" id="MobiDB-lite"/>
    </source>
</evidence>
<dbReference type="GO" id="GO:0051562">
    <property type="term" value="P:negative regulation of mitochondrial calcium ion concentration"/>
    <property type="evidence" value="ECO:0007669"/>
    <property type="project" value="TreeGrafter"/>
</dbReference>
<dbReference type="PANTHER" id="PTHR21128:SF0">
    <property type="entry name" value="FETAL AND ADULT TESTIS-EXPRESSED TRANSCRIPT PROTEIN"/>
    <property type="match status" value="1"/>
</dbReference>
<sequence length="180" mass="20193">MATGPPGIKEEIEMCLKEELMSGNPGQHQEQLLIADAPDHGSQALGGSQRRQRMDPKATASTISQSPWNTNPPKGRRVEHQRQAPRMSREPGHEAAASQEYPGSFQGHPDQTPGIDLLAEVGLEELNELELEIIRRQLVVVTERLCALEDQDATWRLKEAVFFTMMLSACIANLWLWMRQ</sequence>
<dbReference type="Pfam" id="PF05644">
    <property type="entry name" value="Miff"/>
    <property type="match status" value="1"/>
</dbReference>
<keyword evidence="3 9" id="KW-0812">Transmembrane</keyword>
<feature type="region of interest" description="Disordered" evidence="8">
    <location>
        <begin position="21"/>
        <end position="101"/>
    </location>
</feature>
<name>A0A6P6DPR0_OCTDE</name>
<keyword evidence="6" id="KW-0496">Mitochondrion</keyword>
<dbReference type="GO" id="GO:0031625">
    <property type="term" value="F:ubiquitin protein ligase binding"/>
    <property type="evidence" value="ECO:0007669"/>
    <property type="project" value="TreeGrafter"/>
</dbReference>
<organism evidence="11 12">
    <name type="scientific">Octodon degus</name>
    <name type="common">Degu</name>
    <name type="synonym">Sciurus degus</name>
    <dbReference type="NCBI Taxonomy" id="10160"/>
    <lineage>
        <taxon>Eukaryota</taxon>
        <taxon>Metazoa</taxon>
        <taxon>Chordata</taxon>
        <taxon>Craniata</taxon>
        <taxon>Vertebrata</taxon>
        <taxon>Euteleostomi</taxon>
        <taxon>Mammalia</taxon>
        <taxon>Eutheria</taxon>
        <taxon>Euarchontoglires</taxon>
        <taxon>Glires</taxon>
        <taxon>Rodentia</taxon>
        <taxon>Hystricomorpha</taxon>
        <taxon>Octodontidae</taxon>
        <taxon>Octodon</taxon>
    </lineage>
</organism>
<evidence type="ECO:0000259" key="10">
    <source>
        <dbReference type="Pfam" id="PF05644"/>
    </source>
</evidence>
<dbReference type="GO" id="GO:0044233">
    <property type="term" value="C:mitochondria-associated endoplasmic reticulum membrane contact site"/>
    <property type="evidence" value="ECO:0007669"/>
    <property type="project" value="TreeGrafter"/>
</dbReference>
<dbReference type="FunCoup" id="A0A6P6DPR0">
    <property type="interactions" value="45"/>
</dbReference>
<dbReference type="Proteomes" id="UP000515203">
    <property type="component" value="Unplaced"/>
</dbReference>
<dbReference type="GO" id="GO:0005783">
    <property type="term" value="C:endoplasmic reticulum"/>
    <property type="evidence" value="ECO:0007669"/>
    <property type="project" value="TreeGrafter"/>
</dbReference>
<dbReference type="RefSeq" id="XP_023562042.1">
    <property type="nucleotide sequence ID" value="XM_023706274.1"/>
</dbReference>
<evidence type="ECO:0000256" key="2">
    <source>
        <dbReference type="ARBA" id="ARBA00004294"/>
    </source>
</evidence>
<dbReference type="InParanoid" id="A0A6P6DPR0"/>
<comment type="subcellular location">
    <subcellularLocation>
        <location evidence="1">Membrane</location>
        <topology evidence="1">Single-pass membrane protein</topology>
    </subcellularLocation>
    <subcellularLocation>
        <location evidence="2">Mitochondrion outer membrane</location>
    </subcellularLocation>
</comment>
<dbReference type="GO" id="GO:0043066">
    <property type="term" value="P:negative regulation of apoptotic process"/>
    <property type="evidence" value="ECO:0007669"/>
    <property type="project" value="TreeGrafter"/>
</dbReference>
<evidence type="ECO:0000256" key="4">
    <source>
        <dbReference type="ARBA" id="ARBA00022787"/>
    </source>
</evidence>
<evidence type="ECO:0000256" key="6">
    <source>
        <dbReference type="ARBA" id="ARBA00023128"/>
    </source>
</evidence>
<dbReference type="PANTHER" id="PTHR21128">
    <property type="entry name" value="FETAL AND ADULT TESTIS-EXPRESSED TRANSCRIPT PROTEIN"/>
    <property type="match status" value="1"/>
</dbReference>
<evidence type="ECO:0000256" key="9">
    <source>
        <dbReference type="SAM" id="Phobius"/>
    </source>
</evidence>
<reference evidence="12" key="1">
    <citation type="submission" date="2025-08" db="UniProtKB">
        <authorList>
            <consortium name="RefSeq"/>
        </authorList>
    </citation>
    <scope>IDENTIFICATION</scope>
</reference>
<dbReference type="GO" id="GO:0005741">
    <property type="term" value="C:mitochondrial outer membrane"/>
    <property type="evidence" value="ECO:0007669"/>
    <property type="project" value="UniProtKB-SubCell"/>
</dbReference>
<accession>A0A6P6DPR0</accession>
<feature type="compositionally biased region" description="Basic and acidic residues" evidence="8">
    <location>
        <begin position="76"/>
        <end position="93"/>
    </location>
</feature>
<keyword evidence="4" id="KW-1000">Mitochondrion outer membrane</keyword>
<keyword evidence="5 9" id="KW-1133">Transmembrane helix</keyword>
<dbReference type="InterPro" id="IPR039433">
    <property type="entry name" value="Mff-like_dom"/>
</dbReference>
<dbReference type="OrthoDB" id="5986838at2759"/>
<feature type="compositionally biased region" description="Polar residues" evidence="8">
    <location>
        <begin position="59"/>
        <end position="72"/>
    </location>
</feature>
<dbReference type="AlphaFoldDB" id="A0A6P6DPR0"/>
<protein>
    <submittedName>
        <fullName evidence="12">Fetal and adult testis-expressed transcript protein</fullName>
    </submittedName>
</protein>
<evidence type="ECO:0000313" key="11">
    <source>
        <dbReference type="Proteomes" id="UP000515203"/>
    </source>
</evidence>
<feature type="domain" description="Mff-like" evidence="10">
    <location>
        <begin position="74"/>
        <end position="179"/>
    </location>
</feature>
<dbReference type="InterPro" id="IPR039153">
    <property type="entry name" value="FATE1"/>
</dbReference>
<proteinExistence type="predicted"/>
<keyword evidence="7 9" id="KW-0472">Membrane</keyword>
<evidence type="ECO:0000256" key="3">
    <source>
        <dbReference type="ARBA" id="ARBA00022692"/>
    </source>
</evidence>
<evidence type="ECO:0000256" key="5">
    <source>
        <dbReference type="ARBA" id="ARBA00022989"/>
    </source>
</evidence>
<keyword evidence="11" id="KW-1185">Reference proteome</keyword>
<evidence type="ECO:0000256" key="7">
    <source>
        <dbReference type="ARBA" id="ARBA00023136"/>
    </source>
</evidence>
<feature type="transmembrane region" description="Helical" evidence="9">
    <location>
        <begin position="160"/>
        <end position="178"/>
    </location>
</feature>
<evidence type="ECO:0000256" key="1">
    <source>
        <dbReference type="ARBA" id="ARBA00004167"/>
    </source>
</evidence>